<evidence type="ECO:0000313" key="1">
    <source>
        <dbReference type="EMBL" id="RRH92835.1"/>
    </source>
</evidence>
<reference evidence="1 2" key="1">
    <citation type="submission" date="2018-11" db="EMBL/GenBank/DDBJ databases">
        <title>the genome of Mesorhizobium tamadayense DSM 28320.</title>
        <authorList>
            <person name="Gao J."/>
        </authorList>
    </citation>
    <scope>NUCLEOTIDE SEQUENCE [LARGE SCALE GENOMIC DNA]</scope>
    <source>
        <strain evidence="1 2">DSM 28320</strain>
    </source>
</reference>
<keyword evidence="2" id="KW-1185">Reference proteome</keyword>
<dbReference type="Proteomes" id="UP000273786">
    <property type="component" value="Unassembled WGS sequence"/>
</dbReference>
<sequence length="134" mass="14790">MLPFYVAAAAAAMLAGAAWRYRKSDMVGMAACLAIAGRCAYALTISQPAPSLAQTTIARCEFFLLMLKSHERGMAYKPLGAVEQANPPKVTIEFEMRNKAHALGRSIGSCEFDRDRRQITFFTLDGRRSQILQN</sequence>
<proteinExistence type="predicted"/>
<evidence type="ECO:0000313" key="2">
    <source>
        <dbReference type="Proteomes" id="UP000273786"/>
    </source>
</evidence>
<dbReference type="RefSeq" id="WP_125005727.1">
    <property type="nucleotide sequence ID" value="NZ_RQXT01000057.1"/>
</dbReference>
<accession>A0A3P3F2J9</accession>
<organism evidence="1 2">
    <name type="scientific">Mesorhizobium tamadayense</name>
    <dbReference type="NCBI Taxonomy" id="425306"/>
    <lineage>
        <taxon>Bacteria</taxon>
        <taxon>Pseudomonadati</taxon>
        <taxon>Pseudomonadota</taxon>
        <taxon>Alphaproteobacteria</taxon>
        <taxon>Hyphomicrobiales</taxon>
        <taxon>Phyllobacteriaceae</taxon>
        <taxon>Mesorhizobium</taxon>
    </lineage>
</organism>
<comment type="caution">
    <text evidence="1">The sequence shown here is derived from an EMBL/GenBank/DDBJ whole genome shotgun (WGS) entry which is preliminary data.</text>
</comment>
<gene>
    <name evidence="1" type="ORF">EH240_31000</name>
</gene>
<name>A0A3P3F2J9_9HYPH</name>
<dbReference type="AlphaFoldDB" id="A0A3P3F2J9"/>
<dbReference type="EMBL" id="RQXT01000057">
    <property type="protein sequence ID" value="RRH92835.1"/>
    <property type="molecule type" value="Genomic_DNA"/>
</dbReference>
<dbReference type="OrthoDB" id="8084414at2"/>
<protein>
    <submittedName>
        <fullName evidence="1">Uncharacterized protein</fullName>
    </submittedName>
</protein>